<evidence type="ECO:0000256" key="1">
    <source>
        <dbReference type="ARBA" id="ARBA00004651"/>
    </source>
</evidence>
<feature type="transmembrane region" description="Helical" evidence="9">
    <location>
        <begin position="110"/>
        <end position="134"/>
    </location>
</feature>
<keyword evidence="2" id="KW-0813">Transport</keyword>
<evidence type="ECO:0000256" key="8">
    <source>
        <dbReference type="ARBA" id="ARBA00023136"/>
    </source>
</evidence>
<accession>A0A7V3RG06</accession>
<keyword evidence="7 9" id="KW-1133">Transmembrane helix</keyword>
<evidence type="ECO:0000256" key="4">
    <source>
        <dbReference type="ARBA" id="ARBA00022597"/>
    </source>
</evidence>
<sequence>MRLNLLHLLRLFFASLLLQASWSFHSVQSLGFLFTVLTGIERKKREDFLAQNSRIFFNTHPYMAGFIIGAVIKGYENNEDAESLRKHIMVGQSTFASTGDMLFWQTIRPATALLGVILGLKFGIIGPIISLILYNILHLYFRFYGFVAGYNEGWDVIYTLKGKKFLLTQRIFETVGAFLTGLLPVVLNKDLNLIFLIPLSGVFLILLWKRVAPILILTFVFILIIINLVLL</sequence>
<evidence type="ECO:0000256" key="7">
    <source>
        <dbReference type="ARBA" id="ARBA00022989"/>
    </source>
</evidence>
<proteinExistence type="predicted"/>
<keyword evidence="6 9" id="KW-0812">Transmembrane</keyword>
<dbReference type="PANTHER" id="PTHR32502:SF5">
    <property type="entry name" value="N-ACETYLGALACTOSAMINE PERMEASE IID COMPONENT-RELATED"/>
    <property type="match status" value="1"/>
</dbReference>
<comment type="subcellular location">
    <subcellularLocation>
        <location evidence="1">Cell membrane</location>
        <topology evidence="1">Multi-pass membrane protein</topology>
    </subcellularLocation>
</comment>
<keyword evidence="4" id="KW-0762">Sugar transport</keyword>
<reference evidence="10" key="1">
    <citation type="journal article" date="2020" name="mSystems">
        <title>Genome- and Community-Level Interaction Insights into Carbon Utilization and Element Cycling Functions of Hydrothermarchaeota in Hydrothermal Sediment.</title>
        <authorList>
            <person name="Zhou Z."/>
            <person name="Liu Y."/>
            <person name="Xu W."/>
            <person name="Pan J."/>
            <person name="Luo Z.H."/>
            <person name="Li M."/>
        </authorList>
    </citation>
    <scope>NUCLEOTIDE SEQUENCE [LARGE SCALE GENOMIC DNA]</scope>
    <source>
        <strain evidence="10">SpSt-961</strain>
    </source>
</reference>
<dbReference type="AlphaFoldDB" id="A0A7V3RG06"/>
<dbReference type="GO" id="GO:0005886">
    <property type="term" value="C:plasma membrane"/>
    <property type="evidence" value="ECO:0007669"/>
    <property type="project" value="UniProtKB-SubCell"/>
</dbReference>
<dbReference type="PROSITE" id="PS51108">
    <property type="entry name" value="PTS_EIID"/>
    <property type="match status" value="1"/>
</dbReference>
<comment type="caution">
    <text evidence="10">The sequence shown here is derived from an EMBL/GenBank/DDBJ whole genome shotgun (WGS) entry which is preliminary data.</text>
</comment>
<evidence type="ECO:0000256" key="5">
    <source>
        <dbReference type="ARBA" id="ARBA00022683"/>
    </source>
</evidence>
<evidence type="ECO:0000256" key="3">
    <source>
        <dbReference type="ARBA" id="ARBA00022475"/>
    </source>
</evidence>
<dbReference type="InterPro" id="IPR050303">
    <property type="entry name" value="GatZ_KbaZ_carbometab"/>
</dbReference>
<protein>
    <recommendedName>
        <fullName evidence="11">PTS mannose/fructose/sorbose transporter family subunit IID</fullName>
    </recommendedName>
</protein>
<dbReference type="EMBL" id="DTOZ01000025">
    <property type="protein sequence ID" value="HGE77508.1"/>
    <property type="molecule type" value="Genomic_DNA"/>
</dbReference>
<dbReference type="PANTHER" id="PTHR32502">
    <property type="entry name" value="N-ACETYLGALACTOSAMINE PERMEASE II COMPONENT-RELATED"/>
    <property type="match status" value="1"/>
</dbReference>
<feature type="transmembrane region" description="Helical" evidence="9">
    <location>
        <begin position="214"/>
        <end position="230"/>
    </location>
</feature>
<gene>
    <name evidence="10" type="ORF">ENX68_00715</name>
</gene>
<dbReference type="GO" id="GO:0009401">
    <property type="term" value="P:phosphoenolpyruvate-dependent sugar phosphotransferase system"/>
    <property type="evidence" value="ECO:0007669"/>
    <property type="project" value="UniProtKB-KW"/>
</dbReference>
<organism evidence="10">
    <name type="scientific">candidate division WOR-3 bacterium</name>
    <dbReference type="NCBI Taxonomy" id="2052148"/>
    <lineage>
        <taxon>Bacteria</taxon>
        <taxon>Bacteria division WOR-3</taxon>
    </lineage>
</organism>
<dbReference type="InterPro" id="IPR004704">
    <property type="entry name" value="PTS_IID_man"/>
</dbReference>
<dbReference type="Pfam" id="PF03613">
    <property type="entry name" value="EIID-AGA"/>
    <property type="match status" value="1"/>
</dbReference>
<evidence type="ECO:0000256" key="2">
    <source>
        <dbReference type="ARBA" id="ARBA00022448"/>
    </source>
</evidence>
<evidence type="ECO:0008006" key="11">
    <source>
        <dbReference type="Google" id="ProtNLM"/>
    </source>
</evidence>
<evidence type="ECO:0000313" key="10">
    <source>
        <dbReference type="EMBL" id="HGE77508.1"/>
    </source>
</evidence>
<feature type="transmembrane region" description="Helical" evidence="9">
    <location>
        <begin position="191"/>
        <end position="208"/>
    </location>
</feature>
<keyword evidence="8 9" id="KW-0472">Membrane</keyword>
<evidence type="ECO:0000256" key="9">
    <source>
        <dbReference type="SAM" id="Phobius"/>
    </source>
</evidence>
<keyword evidence="3" id="KW-1003">Cell membrane</keyword>
<keyword evidence="5" id="KW-0598">Phosphotransferase system</keyword>
<evidence type="ECO:0000256" key="6">
    <source>
        <dbReference type="ARBA" id="ARBA00022692"/>
    </source>
</evidence>
<name>A0A7V3RG06_UNCW3</name>